<evidence type="ECO:0000256" key="2">
    <source>
        <dbReference type="ARBA" id="ARBA00022448"/>
    </source>
</evidence>
<dbReference type="CDD" id="cd03293">
    <property type="entry name" value="ABC_NrtD_SsuB_transporters"/>
    <property type="match status" value="1"/>
</dbReference>
<evidence type="ECO:0000259" key="5">
    <source>
        <dbReference type="PROSITE" id="PS50893"/>
    </source>
</evidence>
<dbReference type="GO" id="GO:0016887">
    <property type="term" value="F:ATP hydrolysis activity"/>
    <property type="evidence" value="ECO:0007669"/>
    <property type="project" value="InterPro"/>
</dbReference>
<organism evidence="6 7">
    <name type="scientific">Pantoea rwandensis</name>
    <dbReference type="NCBI Taxonomy" id="1076550"/>
    <lineage>
        <taxon>Bacteria</taxon>
        <taxon>Pseudomonadati</taxon>
        <taxon>Pseudomonadota</taxon>
        <taxon>Gammaproteobacteria</taxon>
        <taxon>Enterobacterales</taxon>
        <taxon>Erwiniaceae</taxon>
        <taxon>Pantoea</taxon>
    </lineage>
</organism>
<evidence type="ECO:0000313" key="6">
    <source>
        <dbReference type="EMBL" id="ORM71648.1"/>
    </source>
</evidence>
<protein>
    <submittedName>
        <fullName evidence="6">Nitrate/sulfonate/bicarbonate ABC transporter ATP-binding protein</fullName>
    </submittedName>
</protein>
<name>A0A1X1D4Q3_9GAMM</name>
<proteinExistence type="inferred from homology"/>
<dbReference type="AlphaFoldDB" id="A0A1X1D4Q3"/>
<dbReference type="PROSITE" id="PS00211">
    <property type="entry name" value="ABC_TRANSPORTER_1"/>
    <property type="match status" value="1"/>
</dbReference>
<gene>
    <name evidence="6" type="ORF">HA51_00805</name>
</gene>
<dbReference type="OrthoDB" id="9802264at2"/>
<dbReference type="GO" id="GO:0005524">
    <property type="term" value="F:ATP binding"/>
    <property type="evidence" value="ECO:0007669"/>
    <property type="project" value="UniProtKB-KW"/>
</dbReference>
<evidence type="ECO:0000313" key="7">
    <source>
        <dbReference type="Proteomes" id="UP000193558"/>
    </source>
</evidence>
<sequence>MNTASKMTLIAPDNRPVPLPAAPPAIEVLSAEKIYPNGTRALLPVDLTIRQGEFVSLLGPSGCGKSTLLKMIAGLIEPSDGKLMLFRRDRRENQRDLPLSFVFQEATLMPWSSVHKNVRLPLDLAGVPRAEADTRVREILELVGLGQFGHVLPRELSGGMQMRVSIARGLVTRPKVLLMDEPFGALDEITRNKLDSDLLDVWQEQKLTVVFVTHSIQEAVFLSQRVIMMAARPGRVVDDIRIEASQPRDDEFRVSQLFTQYAQLLQRGLLAASQERK</sequence>
<feature type="domain" description="ABC transporter" evidence="5">
    <location>
        <begin position="26"/>
        <end position="256"/>
    </location>
</feature>
<dbReference type="EMBL" id="MLFR01000001">
    <property type="protein sequence ID" value="ORM71648.1"/>
    <property type="molecule type" value="Genomic_DNA"/>
</dbReference>
<keyword evidence="2" id="KW-0813">Transport</keyword>
<accession>A0A1X1D4Q3</accession>
<comment type="similarity">
    <text evidence="1">Belongs to the ABC transporter superfamily. Drug exporter-2 (TC 3.A.1.117) family.</text>
</comment>
<evidence type="ECO:0000256" key="4">
    <source>
        <dbReference type="ARBA" id="ARBA00022840"/>
    </source>
</evidence>
<evidence type="ECO:0000256" key="1">
    <source>
        <dbReference type="ARBA" id="ARBA00006526"/>
    </source>
</evidence>
<dbReference type="InterPro" id="IPR050166">
    <property type="entry name" value="ABC_transporter_ATP-bind"/>
</dbReference>
<dbReference type="Pfam" id="PF00005">
    <property type="entry name" value="ABC_tran"/>
    <property type="match status" value="1"/>
</dbReference>
<evidence type="ECO:0000256" key="3">
    <source>
        <dbReference type="ARBA" id="ARBA00022741"/>
    </source>
</evidence>
<dbReference type="InterPro" id="IPR003439">
    <property type="entry name" value="ABC_transporter-like_ATP-bd"/>
</dbReference>
<dbReference type="SUPFAM" id="SSF52540">
    <property type="entry name" value="P-loop containing nucleoside triphosphate hydrolases"/>
    <property type="match status" value="1"/>
</dbReference>
<comment type="caution">
    <text evidence="6">The sequence shown here is derived from an EMBL/GenBank/DDBJ whole genome shotgun (WGS) entry which is preliminary data.</text>
</comment>
<keyword evidence="3" id="KW-0547">Nucleotide-binding</keyword>
<dbReference type="Gene3D" id="3.40.50.300">
    <property type="entry name" value="P-loop containing nucleotide triphosphate hydrolases"/>
    <property type="match status" value="1"/>
</dbReference>
<dbReference type="PANTHER" id="PTHR42788">
    <property type="entry name" value="TAURINE IMPORT ATP-BINDING PROTEIN-RELATED"/>
    <property type="match status" value="1"/>
</dbReference>
<dbReference type="InterPro" id="IPR017871">
    <property type="entry name" value="ABC_transporter-like_CS"/>
</dbReference>
<dbReference type="InterPro" id="IPR003593">
    <property type="entry name" value="AAA+_ATPase"/>
</dbReference>
<dbReference type="PROSITE" id="PS50893">
    <property type="entry name" value="ABC_TRANSPORTER_2"/>
    <property type="match status" value="1"/>
</dbReference>
<reference evidence="6 7" key="1">
    <citation type="journal article" date="2017" name="Antonie Van Leeuwenhoek">
        <title>Phylogenomic resolution of the bacterial genus Pantoea and its relationship with Erwinia and Tatumella.</title>
        <authorList>
            <person name="Palmer M."/>
            <person name="Steenkamp E.T."/>
            <person name="Coetzee M.P."/>
            <person name="Chan W.Y."/>
            <person name="van Zyl E."/>
            <person name="De Maayer P."/>
            <person name="Coutinho T.A."/>
            <person name="Blom J."/>
            <person name="Smits T.H."/>
            <person name="Duffy B."/>
            <person name="Venter S.N."/>
        </authorList>
    </citation>
    <scope>NUCLEOTIDE SEQUENCE [LARGE SCALE GENOMIC DNA]</scope>
    <source>
        <strain evidence="6 7">LMG 26275</strain>
    </source>
</reference>
<dbReference type="SMART" id="SM00382">
    <property type="entry name" value="AAA"/>
    <property type="match status" value="1"/>
</dbReference>
<dbReference type="PANTHER" id="PTHR42788:SF19">
    <property type="entry name" value="ALIPHATIC SULFONATES IMPORT ATP-BINDING PROTEIN SSUB 2"/>
    <property type="match status" value="1"/>
</dbReference>
<dbReference type="InterPro" id="IPR027417">
    <property type="entry name" value="P-loop_NTPase"/>
</dbReference>
<dbReference type="Proteomes" id="UP000193558">
    <property type="component" value="Unassembled WGS sequence"/>
</dbReference>
<keyword evidence="4 6" id="KW-0067">ATP-binding</keyword>
<dbReference type="RefSeq" id="WP_084931230.1">
    <property type="nucleotide sequence ID" value="NZ_MLFR01000001.1"/>
</dbReference>